<dbReference type="InterPro" id="IPR003961">
    <property type="entry name" value="FN3_dom"/>
</dbReference>
<name>A0A8K0P7T7_LADFU</name>
<dbReference type="Gene3D" id="2.60.40.10">
    <property type="entry name" value="Immunoglobulins"/>
    <property type="match status" value="1"/>
</dbReference>
<evidence type="ECO:0000313" key="5">
    <source>
        <dbReference type="Proteomes" id="UP000792457"/>
    </source>
</evidence>
<dbReference type="Proteomes" id="UP000792457">
    <property type="component" value="Unassembled WGS sequence"/>
</dbReference>
<feature type="transmembrane region" description="Helical" evidence="2">
    <location>
        <begin position="125"/>
        <end position="147"/>
    </location>
</feature>
<keyword evidence="2" id="KW-0472">Membrane</keyword>
<organism evidence="4 5">
    <name type="scientific">Ladona fulva</name>
    <name type="common">Scarce chaser dragonfly</name>
    <name type="synonym">Libellula fulva</name>
    <dbReference type="NCBI Taxonomy" id="123851"/>
    <lineage>
        <taxon>Eukaryota</taxon>
        <taxon>Metazoa</taxon>
        <taxon>Ecdysozoa</taxon>
        <taxon>Arthropoda</taxon>
        <taxon>Hexapoda</taxon>
        <taxon>Insecta</taxon>
        <taxon>Pterygota</taxon>
        <taxon>Palaeoptera</taxon>
        <taxon>Odonata</taxon>
        <taxon>Epiprocta</taxon>
        <taxon>Anisoptera</taxon>
        <taxon>Libelluloidea</taxon>
        <taxon>Libellulidae</taxon>
        <taxon>Ladona</taxon>
    </lineage>
</organism>
<keyword evidence="2" id="KW-1133">Transmembrane helix</keyword>
<accession>A0A8K0P7T7</accession>
<sequence length="207" mass="22335">MKAKAGVFDGHPDPVHNCSVSNASLHSFAVRCAEGFNGGLPQAFLLEVKEAESQRLRANVTSLRAPRFEVAGLEPGLSYHATVIAFNQKGRSDGVVLTASTVRLPERQLTVEKERPRPGFRFTPMMSVLVGVVSALFIVALVVSVVLRFQCSGRGREAGGGRGQEEGHRGAEEEERRRGQCGGQGELGAHRGTSGQSGRRSCRWSEH</sequence>
<feature type="compositionally biased region" description="Basic and acidic residues" evidence="1">
    <location>
        <begin position="156"/>
        <end position="178"/>
    </location>
</feature>
<dbReference type="PROSITE" id="PS50853">
    <property type="entry name" value="FN3"/>
    <property type="match status" value="1"/>
</dbReference>
<reference evidence="4" key="1">
    <citation type="submission" date="2013-04" db="EMBL/GenBank/DDBJ databases">
        <authorList>
            <person name="Qu J."/>
            <person name="Murali S.C."/>
            <person name="Bandaranaike D."/>
            <person name="Bellair M."/>
            <person name="Blankenburg K."/>
            <person name="Chao H."/>
            <person name="Dinh H."/>
            <person name="Doddapaneni H."/>
            <person name="Downs B."/>
            <person name="Dugan-Rocha S."/>
            <person name="Elkadiri S."/>
            <person name="Gnanaolivu R.D."/>
            <person name="Hernandez B."/>
            <person name="Javaid M."/>
            <person name="Jayaseelan J.C."/>
            <person name="Lee S."/>
            <person name="Li M."/>
            <person name="Ming W."/>
            <person name="Munidasa M."/>
            <person name="Muniz J."/>
            <person name="Nguyen L."/>
            <person name="Ongeri F."/>
            <person name="Osuji N."/>
            <person name="Pu L.-L."/>
            <person name="Puazo M."/>
            <person name="Qu C."/>
            <person name="Quiroz J."/>
            <person name="Raj R."/>
            <person name="Weissenberger G."/>
            <person name="Xin Y."/>
            <person name="Zou X."/>
            <person name="Han Y."/>
            <person name="Richards S."/>
            <person name="Worley K."/>
            <person name="Muzny D."/>
            <person name="Gibbs R."/>
        </authorList>
    </citation>
    <scope>NUCLEOTIDE SEQUENCE</scope>
    <source>
        <strain evidence="4">Sampled in the wild</strain>
    </source>
</reference>
<evidence type="ECO:0000259" key="3">
    <source>
        <dbReference type="PROSITE" id="PS50853"/>
    </source>
</evidence>
<dbReference type="CDD" id="cd00063">
    <property type="entry name" value="FN3"/>
    <property type="match status" value="1"/>
</dbReference>
<evidence type="ECO:0000313" key="4">
    <source>
        <dbReference type="EMBL" id="KAG8235233.1"/>
    </source>
</evidence>
<protein>
    <recommendedName>
        <fullName evidence="3">Fibronectin type-III domain-containing protein</fullName>
    </recommendedName>
</protein>
<evidence type="ECO:0000256" key="1">
    <source>
        <dbReference type="SAM" id="MobiDB-lite"/>
    </source>
</evidence>
<gene>
    <name evidence="4" type="ORF">J437_LFUL010383</name>
</gene>
<dbReference type="PANTHER" id="PTHR23278:SF25">
    <property type="entry name" value="GH14967P"/>
    <property type="match status" value="1"/>
</dbReference>
<dbReference type="EMBL" id="KZ308892">
    <property type="protein sequence ID" value="KAG8235233.1"/>
    <property type="molecule type" value="Genomic_DNA"/>
</dbReference>
<dbReference type="OrthoDB" id="10006996at2759"/>
<proteinExistence type="predicted"/>
<dbReference type="InterPro" id="IPR036116">
    <property type="entry name" value="FN3_sf"/>
</dbReference>
<keyword evidence="5" id="KW-1185">Reference proteome</keyword>
<dbReference type="PANTHER" id="PTHR23278">
    <property type="entry name" value="SIDESTEP PROTEIN"/>
    <property type="match status" value="1"/>
</dbReference>
<reference evidence="4" key="2">
    <citation type="submission" date="2017-10" db="EMBL/GenBank/DDBJ databases">
        <title>Ladona fulva Genome sequencing and assembly.</title>
        <authorList>
            <person name="Murali S."/>
            <person name="Richards S."/>
            <person name="Bandaranaike D."/>
            <person name="Bellair M."/>
            <person name="Blankenburg K."/>
            <person name="Chao H."/>
            <person name="Dinh H."/>
            <person name="Doddapaneni H."/>
            <person name="Dugan-Rocha S."/>
            <person name="Elkadiri S."/>
            <person name="Gnanaolivu R."/>
            <person name="Hernandez B."/>
            <person name="Skinner E."/>
            <person name="Javaid M."/>
            <person name="Lee S."/>
            <person name="Li M."/>
            <person name="Ming W."/>
            <person name="Munidasa M."/>
            <person name="Muniz J."/>
            <person name="Nguyen L."/>
            <person name="Hughes D."/>
            <person name="Osuji N."/>
            <person name="Pu L.-L."/>
            <person name="Puazo M."/>
            <person name="Qu C."/>
            <person name="Quiroz J."/>
            <person name="Raj R."/>
            <person name="Weissenberger G."/>
            <person name="Xin Y."/>
            <person name="Zou X."/>
            <person name="Han Y."/>
            <person name="Worley K."/>
            <person name="Muzny D."/>
            <person name="Gibbs R."/>
        </authorList>
    </citation>
    <scope>NUCLEOTIDE SEQUENCE</scope>
    <source>
        <strain evidence="4">Sampled in the wild</strain>
    </source>
</reference>
<dbReference type="InterPro" id="IPR013783">
    <property type="entry name" value="Ig-like_fold"/>
</dbReference>
<feature type="domain" description="Fibronectin type-III" evidence="3">
    <location>
        <begin position="11"/>
        <end position="107"/>
    </location>
</feature>
<dbReference type="SUPFAM" id="SSF49265">
    <property type="entry name" value="Fibronectin type III"/>
    <property type="match status" value="1"/>
</dbReference>
<evidence type="ECO:0000256" key="2">
    <source>
        <dbReference type="SAM" id="Phobius"/>
    </source>
</evidence>
<comment type="caution">
    <text evidence="4">The sequence shown here is derived from an EMBL/GenBank/DDBJ whole genome shotgun (WGS) entry which is preliminary data.</text>
</comment>
<dbReference type="AlphaFoldDB" id="A0A8K0P7T7"/>
<keyword evidence="2" id="KW-0812">Transmembrane</keyword>
<feature type="region of interest" description="Disordered" evidence="1">
    <location>
        <begin position="156"/>
        <end position="207"/>
    </location>
</feature>